<dbReference type="InterPro" id="IPR003265">
    <property type="entry name" value="HhH-GPD_domain"/>
</dbReference>
<evidence type="ECO:0000256" key="3">
    <source>
        <dbReference type="ARBA" id="ARBA00022763"/>
    </source>
</evidence>
<evidence type="ECO:0000259" key="5">
    <source>
        <dbReference type="SMART" id="SM00478"/>
    </source>
</evidence>
<dbReference type="SMART" id="SM00478">
    <property type="entry name" value="ENDO3c"/>
    <property type="match status" value="1"/>
</dbReference>
<gene>
    <name evidence="6" type="ORF">GE300_06495</name>
</gene>
<protein>
    <recommendedName>
        <fullName evidence="2">DNA-3-methyladenine glycosylase II</fullName>
        <ecNumber evidence="2">3.2.2.21</ecNumber>
    </recommendedName>
</protein>
<dbReference type="GO" id="GO:0005737">
    <property type="term" value="C:cytoplasm"/>
    <property type="evidence" value="ECO:0007669"/>
    <property type="project" value="TreeGrafter"/>
</dbReference>
<dbReference type="GO" id="GO:0006307">
    <property type="term" value="P:DNA alkylation repair"/>
    <property type="evidence" value="ECO:0007669"/>
    <property type="project" value="TreeGrafter"/>
</dbReference>
<dbReference type="GO" id="GO:0008725">
    <property type="term" value="F:DNA-3-methyladenine glycosylase activity"/>
    <property type="evidence" value="ECO:0007669"/>
    <property type="project" value="TreeGrafter"/>
</dbReference>
<dbReference type="RefSeq" id="WP_154445749.1">
    <property type="nucleotide sequence ID" value="NZ_WIND01000003.1"/>
</dbReference>
<dbReference type="Gene3D" id="1.10.1670.40">
    <property type="match status" value="1"/>
</dbReference>
<dbReference type="GO" id="GO:0043916">
    <property type="term" value="F:DNA-7-methylguanine glycosylase activity"/>
    <property type="evidence" value="ECO:0007669"/>
    <property type="project" value="TreeGrafter"/>
</dbReference>
<dbReference type="InterPro" id="IPR051912">
    <property type="entry name" value="Alkylbase_DNA_Glycosylase/TA"/>
</dbReference>
<dbReference type="Proteomes" id="UP000474957">
    <property type="component" value="Unassembled WGS sequence"/>
</dbReference>
<dbReference type="PANTHER" id="PTHR43003:SF5">
    <property type="entry name" value="DNA-3-METHYLADENINE GLYCOSYLASE"/>
    <property type="match status" value="1"/>
</dbReference>
<comment type="catalytic activity">
    <reaction evidence="1">
        <text>Hydrolysis of alkylated DNA, releasing 3-methyladenine, 3-methylguanine, 7-methylguanine and 7-methyladenine.</text>
        <dbReference type="EC" id="3.2.2.21"/>
    </reaction>
</comment>
<accession>A0A6L5YYI2</accession>
<dbReference type="GO" id="GO:0032993">
    <property type="term" value="C:protein-DNA complex"/>
    <property type="evidence" value="ECO:0007669"/>
    <property type="project" value="TreeGrafter"/>
</dbReference>
<evidence type="ECO:0000256" key="4">
    <source>
        <dbReference type="ARBA" id="ARBA00023204"/>
    </source>
</evidence>
<keyword evidence="4" id="KW-0234">DNA repair</keyword>
<evidence type="ECO:0000256" key="2">
    <source>
        <dbReference type="ARBA" id="ARBA00012000"/>
    </source>
</evidence>
<dbReference type="GO" id="GO:0006285">
    <property type="term" value="P:base-excision repair, AP site formation"/>
    <property type="evidence" value="ECO:0007669"/>
    <property type="project" value="TreeGrafter"/>
</dbReference>
<keyword evidence="7" id="KW-1185">Reference proteome</keyword>
<evidence type="ECO:0000313" key="7">
    <source>
        <dbReference type="Proteomes" id="UP000474957"/>
    </source>
</evidence>
<dbReference type="AlphaFoldDB" id="A0A6L5YYI2"/>
<dbReference type="Gene3D" id="1.10.340.30">
    <property type="entry name" value="Hypothetical protein, domain 2"/>
    <property type="match status" value="1"/>
</dbReference>
<sequence length="212" mass="22408">MSVPPRILTCDAEVARGVAWLAAREPALARAAEIAGPVRIRRRAGGFGALFSAIVSQQVSVASADAVWARLCDAALITPGAVSAGGEAALRACGLSRQKIRYALALAGSGLDFETLHGLPDAQMVAELTRVPGIGTWTAEIYGMFSLGRPDLFAAGDLALQEAARSAFGLDARPSEKALRAMAADWSPWRTVAATLLWQYYAALRQREGVRT</sequence>
<evidence type="ECO:0000256" key="1">
    <source>
        <dbReference type="ARBA" id="ARBA00000086"/>
    </source>
</evidence>
<organism evidence="6 7">
    <name type="scientific">Halovulum marinum</name>
    <dbReference type="NCBI Taxonomy" id="2662447"/>
    <lineage>
        <taxon>Bacteria</taxon>
        <taxon>Pseudomonadati</taxon>
        <taxon>Pseudomonadota</taxon>
        <taxon>Alphaproteobacteria</taxon>
        <taxon>Rhodobacterales</taxon>
        <taxon>Paracoccaceae</taxon>
        <taxon>Halovulum</taxon>
    </lineage>
</organism>
<dbReference type="CDD" id="cd00056">
    <property type="entry name" value="ENDO3c"/>
    <property type="match status" value="1"/>
</dbReference>
<keyword evidence="3" id="KW-0227">DNA damage</keyword>
<name>A0A6L5YYI2_9RHOB</name>
<comment type="caution">
    <text evidence="6">The sequence shown here is derived from an EMBL/GenBank/DDBJ whole genome shotgun (WGS) entry which is preliminary data.</text>
</comment>
<dbReference type="PANTHER" id="PTHR43003">
    <property type="entry name" value="DNA-3-METHYLADENINE GLYCOSYLASE"/>
    <property type="match status" value="1"/>
</dbReference>
<dbReference type="EC" id="3.2.2.21" evidence="2"/>
<reference evidence="6 7" key="1">
    <citation type="submission" date="2019-10" db="EMBL/GenBank/DDBJ databases">
        <title>Cognatihalovulum marinum gen. nov. sp. nov., a new member of the family Rhodobacteraceae isolated from deep seawater of the Northwest Indian Ocean.</title>
        <authorList>
            <person name="Ruan C."/>
            <person name="Wang J."/>
            <person name="Zheng X."/>
            <person name="Song L."/>
            <person name="Zhu Y."/>
            <person name="Huang Y."/>
            <person name="Lu Z."/>
            <person name="Du W."/>
            <person name="Huang L."/>
            <person name="Dai X."/>
        </authorList>
    </citation>
    <scope>NUCLEOTIDE SEQUENCE [LARGE SCALE GENOMIC DNA]</scope>
    <source>
        <strain evidence="6 7">2CG4</strain>
    </source>
</reference>
<dbReference type="GO" id="GO:0032131">
    <property type="term" value="F:alkylated DNA binding"/>
    <property type="evidence" value="ECO:0007669"/>
    <property type="project" value="TreeGrafter"/>
</dbReference>
<evidence type="ECO:0000313" key="6">
    <source>
        <dbReference type="EMBL" id="MSU89268.1"/>
    </source>
</evidence>
<feature type="domain" description="HhH-GPD" evidence="5">
    <location>
        <begin position="55"/>
        <end position="202"/>
    </location>
</feature>
<dbReference type="InterPro" id="IPR011257">
    <property type="entry name" value="DNA_glycosylase"/>
</dbReference>
<dbReference type="SUPFAM" id="SSF48150">
    <property type="entry name" value="DNA-glycosylase"/>
    <property type="match status" value="1"/>
</dbReference>
<proteinExistence type="predicted"/>
<dbReference type="Pfam" id="PF00730">
    <property type="entry name" value="HhH-GPD"/>
    <property type="match status" value="1"/>
</dbReference>
<dbReference type="EMBL" id="WIND01000003">
    <property type="protein sequence ID" value="MSU89268.1"/>
    <property type="molecule type" value="Genomic_DNA"/>
</dbReference>